<name>A0A1B0WM50_9CAUD</name>
<dbReference type="OrthoDB" id="36865at10239"/>
<accession>A0A1B0WM50</accession>
<dbReference type="EMBL" id="KU599879">
    <property type="protein sequence ID" value="ANB40444.1"/>
    <property type="molecule type" value="Genomic_DNA"/>
</dbReference>
<dbReference type="KEGG" id="vg:30306838"/>
<dbReference type="RefSeq" id="YP_009321168.1">
    <property type="nucleotide sequence ID" value="NC_031904.1"/>
</dbReference>
<reference evidence="1 2" key="1">
    <citation type="submission" date="2016-01" db="EMBL/GenBank/DDBJ databases">
        <title>Molecular aspects and genomic diversity of bacteriophages-specific to fish pathogen Flavobacterium psychrophilum.</title>
        <authorList>
            <person name="Castillo D."/>
            <person name="Middelboe M."/>
        </authorList>
    </citation>
    <scope>NUCLEOTIDE SEQUENCE [LARGE SCALE GENOMIC DNA]</scope>
</reference>
<dbReference type="Proteomes" id="UP000202240">
    <property type="component" value="Segment"/>
</dbReference>
<proteinExistence type="predicted"/>
<organism evidence="1 2">
    <name type="scientific">Flavobacterium phage Fpv3</name>
    <dbReference type="NCBI Taxonomy" id="1814284"/>
    <lineage>
        <taxon>Viruses</taxon>
        <taxon>Duplodnaviria</taxon>
        <taxon>Heunggongvirae</taxon>
        <taxon>Uroviricota</taxon>
        <taxon>Caudoviricetes</taxon>
        <taxon>Fipvunavirus</taxon>
        <taxon>Fipvunavirus Fpv4</taxon>
    </lineage>
</organism>
<evidence type="ECO:0000313" key="1">
    <source>
        <dbReference type="EMBL" id="ANB40444.1"/>
    </source>
</evidence>
<dbReference type="GeneID" id="30306838"/>
<evidence type="ECO:0000313" key="2">
    <source>
        <dbReference type="Proteomes" id="UP000202240"/>
    </source>
</evidence>
<protein>
    <submittedName>
        <fullName evidence="1">Uncharacterized protein</fullName>
    </submittedName>
</protein>
<sequence>MKAEFIKNGQVIFETFEGRMTDEIEKKIIEFTETETVKSMEITLKEGSTLRDLNDLLVEGKTDCLILQKIYFND</sequence>